<reference evidence="2" key="1">
    <citation type="submission" date="2023-11" db="EMBL/GenBank/DDBJ databases">
        <title>Genome Sequence of Bacillus thuringiensis stain BLB 30AF.</title>
        <authorList>
            <person name="Farhat A."/>
        </authorList>
    </citation>
    <scope>NUCLEOTIDE SEQUENCE</scope>
    <source>
        <strain evidence="2">BLB30AF</strain>
    </source>
</reference>
<evidence type="ECO:0000259" key="1">
    <source>
        <dbReference type="Pfam" id="PF06114"/>
    </source>
</evidence>
<dbReference type="PANTHER" id="PTHR43236:SF1">
    <property type="entry name" value="BLL7220 PROTEIN"/>
    <property type="match status" value="1"/>
</dbReference>
<dbReference type="InterPro" id="IPR052345">
    <property type="entry name" value="Rad_response_metalloprotease"/>
</dbReference>
<evidence type="ECO:0000313" key="3">
    <source>
        <dbReference type="Proteomes" id="UP001274571"/>
    </source>
</evidence>
<feature type="domain" description="IrrE N-terminal-like" evidence="1">
    <location>
        <begin position="61"/>
        <end position="168"/>
    </location>
</feature>
<sequence>MSRREAINELAYNLHDILNLEIPVEIEKIPEALGGELQYVDSLEDGMEAKIERLSSENEKKFRITLQREACEKRRRFSIAHELGHLFIHMKYLIDQQEWDKSQEYKDSVYYRYGYGTEENEANEFAGAFLMPEKQFIKFANENFQQGKYYLDPIAEHFNVSVPAVKTRGRWLGLFSWED</sequence>
<proteinExistence type="predicted"/>
<evidence type="ECO:0000313" key="2">
    <source>
        <dbReference type="EMBL" id="MDY0850436.1"/>
    </source>
</evidence>
<dbReference type="PANTHER" id="PTHR43236">
    <property type="entry name" value="ANTITOXIN HIGA1"/>
    <property type="match status" value="1"/>
</dbReference>
<accession>A0AAW9GD11</accession>
<comment type="caution">
    <text evidence="2">The sequence shown here is derived from an EMBL/GenBank/DDBJ whole genome shotgun (WGS) entry which is preliminary data.</text>
</comment>
<dbReference type="EMBL" id="JAXCMD010000001">
    <property type="protein sequence ID" value="MDY0850436.1"/>
    <property type="molecule type" value="Genomic_DNA"/>
</dbReference>
<dbReference type="Pfam" id="PF06114">
    <property type="entry name" value="Peptidase_M78"/>
    <property type="match status" value="1"/>
</dbReference>
<dbReference type="InterPro" id="IPR010359">
    <property type="entry name" value="IrrE_HExxH"/>
</dbReference>
<dbReference type="AlphaFoldDB" id="A0AAW9GD11"/>
<protein>
    <submittedName>
        <fullName evidence="2">ImmA/IrrE family metallo-endopeptidase</fullName>
    </submittedName>
</protein>
<dbReference type="Proteomes" id="UP001274571">
    <property type="component" value="Unassembled WGS sequence"/>
</dbReference>
<name>A0AAW9GD11_BACTU</name>
<gene>
    <name evidence="2" type="ORF">SOH20_05805</name>
</gene>
<dbReference type="Gene3D" id="1.10.10.2910">
    <property type="match status" value="1"/>
</dbReference>
<organism evidence="2 3">
    <name type="scientific">Bacillus thuringiensis</name>
    <dbReference type="NCBI Taxonomy" id="1428"/>
    <lineage>
        <taxon>Bacteria</taxon>
        <taxon>Bacillati</taxon>
        <taxon>Bacillota</taxon>
        <taxon>Bacilli</taxon>
        <taxon>Bacillales</taxon>
        <taxon>Bacillaceae</taxon>
        <taxon>Bacillus</taxon>
        <taxon>Bacillus cereus group</taxon>
    </lineage>
</organism>
<dbReference type="RefSeq" id="WP_320480841.1">
    <property type="nucleotide sequence ID" value="NZ_JAXCMD010000001.1"/>
</dbReference>